<dbReference type="GO" id="GO:0097746">
    <property type="term" value="P:blood vessel diameter maintenance"/>
    <property type="evidence" value="ECO:0007669"/>
    <property type="project" value="InterPro"/>
</dbReference>
<evidence type="ECO:0000256" key="8">
    <source>
        <dbReference type="RuleBase" id="RU000636"/>
    </source>
</evidence>
<evidence type="ECO:0000256" key="2">
    <source>
        <dbReference type="ARBA" id="ARBA00006719"/>
    </source>
</evidence>
<feature type="chain" id="PRO_5044186008" evidence="9">
    <location>
        <begin position="22"/>
        <end position="131"/>
    </location>
</feature>
<keyword evidence="6 9" id="KW-0732">Signal</keyword>
<evidence type="ECO:0000256" key="7">
    <source>
        <dbReference type="ARBA" id="ARBA00023157"/>
    </source>
</evidence>
<dbReference type="InterPro" id="IPR001483">
    <property type="entry name" value="Urotensin_II"/>
</dbReference>
<feature type="signal peptide" evidence="9">
    <location>
        <begin position="1"/>
        <end position="21"/>
    </location>
</feature>
<evidence type="ECO:0000256" key="5">
    <source>
        <dbReference type="ARBA" id="ARBA00022702"/>
    </source>
</evidence>
<evidence type="ECO:0000256" key="1">
    <source>
        <dbReference type="ARBA" id="ARBA00004613"/>
    </source>
</evidence>
<dbReference type="GO" id="GO:0005179">
    <property type="term" value="F:hormone activity"/>
    <property type="evidence" value="ECO:0007669"/>
    <property type="project" value="UniProtKB-KW"/>
</dbReference>
<dbReference type="GeneTree" id="ENSGT00510000049583"/>
<name>A0AAY4C865_9TELE</name>
<dbReference type="Proteomes" id="UP000694580">
    <property type="component" value="Chromosome 12"/>
</dbReference>
<protein>
    <submittedName>
        <fullName evidence="10">Uncharacterized protein</fullName>
    </submittedName>
</protein>
<comment type="similarity">
    <text evidence="2 8">Belongs to the urotensin-2 family.</text>
</comment>
<dbReference type="PANTHER" id="PTHR14447">
    <property type="entry name" value="UROTENSIN 2"/>
    <property type="match status" value="1"/>
</dbReference>
<evidence type="ECO:0000256" key="4">
    <source>
        <dbReference type="ARBA" id="ARBA00022685"/>
    </source>
</evidence>
<dbReference type="AlphaFoldDB" id="A0AAY4C865"/>
<evidence type="ECO:0000256" key="6">
    <source>
        <dbReference type="ARBA" id="ARBA00022729"/>
    </source>
</evidence>
<keyword evidence="4" id="KW-0165">Cleavage on pair of basic residues</keyword>
<comment type="subcellular location">
    <subcellularLocation>
        <location evidence="1 8">Secreted</location>
    </subcellularLocation>
</comment>
<reference evidence="10" key="2">
    <citation type="submission" date="2025-08" db="UniProtKB">
        <authorList>
            <consortium name="Ensembl"/>
        </authorList>
    </citation>
    <scope>IDENTIFICATION</scope>
</reference>
<sequence>MLCKLVLFCTLLFATMGPLLAHPVTHSSEMTYAGPVLVEEDQVVSPDELVLSDHAYMSRLDTGFGYPSVLSREINRDGKTYIRTAGIVPGQAVKEVLLEKPLLNPLSRFLGRRKPYQKRGGNTECFWKYCV</sequence>
<dbReference type="PANTHER" id="PTHR14447:SF0">
    <property type="entry name" value="UROTENSIN-2"/>
    <property type="match status" value="1"/>
</dbReference>
<reference evidence="10 11" key="1">
    <citation type="submission" date="2020-06" db="EMBL/GenBank/DDBJ databases">
        <authorList>
            <consortium name="Wellcome Sanger Institute Data Sharing"/>
        </authorList>
    </citation>
    <scope>NUCLEOTIDE SEQUENCE [LARGE SCALE GENOMIC DNA]</scope>
</reference>
<evidence type="ECO:0000256" key="9">
    <source>
        <dbReference type="SAM" id="SignalP"/>
    </source>
</evidence>
<evidence type="ECO:0000313" key="11">
    <source>
        <dbReference type="Proteomes" id="UP000694580"/>
    </source>
</evidence>
<keyword evidence="7" id="KW-1015">Disulfide bond</keyword>
<dbReference type="Pfam" id="PF02083">
    <property type="entry name" value="Urotensin_II"/>
    <property type="match status" value="1"/>
</dbReference>
<dbReference type="Ensembl" id="ENSDCDT00010036281.1">
    <property type="protein sequence ID" value="ENSDCDP00010029365.1"/>
    <property type="gene ID" value="ENSDCDG00010018549.1"/>
</dbReference>
<organism evidence="10 11">
    <name type="scientific">Denticeps clupeoides</name>
    <name type="common">denticle herring</name>
    <dbReference type="NCBI Taxonomy" id="299321"/>
    <lineage>
        <taxon>Eukaryota</taxon>
        <taxon>Metazoa</taxon>
        <taxon>Chordata</taxon>
        <taxon>Craniata</taxon>
        <taxon>Vertebrata</taxon>
        <taxon>Euteleostomi</taxon>
        <taxon>Actinopterygii</taxon>
        <taxon>Neopterygii</taxon>
        <taxon>Teleostei</taxon>
        <taxon>Clupei</taxon>
        <taxon>Clupeiformes</taxon>
        <taxon>Denticipitoidei</taxon>
        <taxon>Denticipitidae</taxon>
        <taxon>Denticeps</taxon>
    </lineage>
</organism>
<dbReference type="GO" id="GO:0005576">
    <property type="term" value="C:extracellular region"/>
    <property type="evidence" value="ECO:0007669"/>
    <property type="project" value="UniProtKB-SubCell"/>
</dbReference>
<dbReference type="GO" id="GO:0008217">
    <property type="term" value="P:regulation of blood pressure"/>
    <property type="evidence" value="ECO:0007669"/>
    <property type="project" value="InterPro"/>
</dbReference>
<reference evidence="10" key="3">
    <citation type="submission" date="2025-09" db="UniProtKB">
        <authorList>
            <consortium name="Ensembl"/>
        </authorList>
    </citation>
    <scope>IDENTIFICATION</scope>
</reference>
<evidence type="ECO:0000256" key="3">
    <source>
        <dbReference type="ARBA" id="ARBA00022525"/>
    </source>
</evidence>
<dbReference type="PROSITE" id="PS00984">
    <property type="entry name" value="UROTENSIN_II"/>
    <property type="match status" value="1"/>
</dbReference>
<gene>
    <name evidence="10" type="primary">uts2b</name>
</gene>
<keyword evidence="5 8" id="KW-0372">Hormone</keyword>
<proteinExistence type="inferred from homology"/>
<evidence type="ECO:0000313" key="10">
    <source>
        <dbReference type="Ensembl" id="ENSDCDP00010029365.1"/>
    </source>
</evidence>
<keyword evidence="3" id="KW-0964">Secreted</keyword>
<accession>A0AAY4C865</accession>
<keyword evidence="11" id="KW-1185">Reference proteome</keyword>